<evidence type="ECO:0000313" key="5">
    <source>
        <dbReference type="EMBL" id="WPK25137.1"/>
    </source>
</evidence>
<keyword evidence="6" id="KW-1185">Reference proteome</keyword>
<gene>
    <name evidence="5" type="ORF">PUMCH_002440</name>
</gene>
<proteinExistence type="predicted"/>
<sequence>MSSLTLGHKRNKSLKSSKTLHKLLISAPISDSQCSPISPTVRSPLAGPVVILRARFDFEAQAIPEISVRSQELFMPIERRDDGWIHVQLLDRNAKGLIPSLYAEIVVNDPNNPVTMDWYSGAMEGNIINKYRIDRTIVSQVLLNETHRLCYKVEAVIESDRIIKCCKIYEDFNDLLNLVNKKFGSIKQFSIPAQLVSHVSPIKCSETTKRDIMTVALGLKSFILDLTRFLTLRDNLLLADFLLKDTANLRLKSSKTLSTAPLILDLLNQNLGGLLPIQRSQSFSPTAPLPLGSRPITKRCASSPKESDSYKSTNIKYLAYLASIQQNRTEKFIASVPQSESITSILSLIESYDVSSWDVYDEGSQSSGIGRLHGEDRPNDLSAHHNFHPLHSLSSGTEMKSGNSLWSEVSEPNSAEPITPPLGHQSLASLVLPIQENGTAQDFDFSPLKPQMHQEFLKSPGQMGQAYE</sequence>
<dbReference type="AlphaFoldDB" id="A0AAX4HB80"/>
<dbReference type="SUPFAM" id="SSF50044">
    <property type="entry name" value="SH3-domain"/>
    <property type="match status" value="1"/>
</dbReference>
<dbReference type="InterPro" id="IPR001452">
    <property type="entry name" value="SH3_domain"/>
</dbReference>
<evidence type="ECO:0000256" key="1">
    <source>
        <dbReference type="ARBA" id="ARBA00022443"/>
    </source>
</evidence>
<dbReference type="RefSeq" id="XP_062877520.1">
    <property type="nucleotide sequence ID" value="XM_063021450.1"/>
</dbReference>
<dbReference type="Proteomes" id="UP001338582">
    <property type="component" value="Chromosome 3"/>
</dbReference>
<evidence type="ECO:0000256" key="2">
    <source>
        <dbReference type="PROSITE-ProRule" id="PRU00192"/>
    </source>
</evidence>
<name>A0AAX4HB80_9ASCO</name>
<reference evidence="5 6" key="1">
    <citation type="submission" date="2023-10" db="EMBL/GenBank/DDBJ databases">
        <title>Draft Genome Sequence of Candida saopaulonensis from a very Premature Infant with Sepsis.</title>
        <authorList>
            <person name="Ning Y."/>
            <person name="Dai R."/>
            <person name="Xiao M."/>
            <person name="Xu Y."/>
            <person name="Yan Q."/>
            <person name="Zhang L."/>
        </authorList>
    </citation>
    <scope>NUCLEOTIDE SEQUENCE [LARGE SCALE GENOMIC DNA]</scope>
    <source>
        <strain evidence="5 6">19XY460</strain>
    </source>
</reference>
<dbReference type="PROSITE" id="PS50002">
    <property type="entry name" value="SH3"/>
    <property type="match status" value="1"/>
</dbReference>
<feature type="region of interest" description="Disordered" evidence="3">
    <location>
        <begin position="367"/>
        <end position="422"/>
    </location>
</feature>
<dbReference type="EMBL" id="CP138896">
    <property type="protein sequence ID" value="WPK25137.1"/>
    <property type="molecule type" value="Genomic_DNA"/>
</dbReference>
<accession>A0AAX4HB80</accession>
<dbReference type="GeneID" id="88173505"/>
<dbReference type="KEGG" id="asau:88173505"/>
<dbReference type="Gene3D" id="2.30.30.40">
    <property type="entry name" value="SH3 Domains"/>
    <property type="match status" value="1"/>
</dbReference>
<protein>
    <recommendedName>
        <fullName evidence="4">SH3 domain-containing protein</fullName>
    </recommendedName>
</protein>
<organism evidence="5 6">
    <name type="scientific">Australozyma saopauloensis</name>
    <dbReference type="NCBI Taxonomy" id="291208"/>
    <lineage>
        <taxon>Eukaryota</taxon>
        <taxon>Fungi</taxon>
        <taxon>Dikarya</taxon>
        <taxon>Ascomycota</taxon>
        <taxon>Saccharomycotina</taxon>
        <taxon>Pichiomycetes</taxon>
        <taxon>Metschnikowiaceae</taxon>
        <taxon>Australozyma</taxon>
    </lineage>
</organism>
<feature type="compositionally biased region" description="Basic and acidic residues" evidence="3">
    <location>
        <begin position="372"/>
        <end position="383"/>
    </location>
</feature>
<dbReference type="Pfam" id="PF00018">
    <property type="entry name" value="SH3_1"/>
    <property type="match status" value="1"/>
</dbReference>
<evidence type="ECO:0000259" key="4">
    <source>
        <dbReference type="PROSITE" id="PS50002"/>
    </source>
</evidence>
<keyword evidence="1 2" id="KW-0728">SH3 domain</keyword>
<evidence type="ECO:0000256" key="3">
    <source>
        <dbReference type="SAM" id="MobiDB-lite"/>
    </source>
</evidence>
<dbReference type="InterPro" id="IPR036028">
    <property type="entry name" value="SH3-like_dom_sf"/>
</dbReference>
<feature type="compositionally biased region" description="Polar residues" evidence="3">
    <location>
        <begin position="392"/>
        <end position="413"/>
    </location>
</feature>
<evidence type="ECO:0000313" key="6">
    <source>
        <dbReference type="Proteomes" id="UP001338582"/>
    </source>
</evidence>
<feature type="domain" description="SH3" evidence="4">
    <location>
        <begin position="47"/>
        <end position="108"/>
    </location>
</feature>